<dbReference type="InterPro" id="IPR023168">
    <property type="entry name" value="GatB_Yqey_C_2"/>
</dbReference>
<proteinExistence type="predicted"/>
<gene>
    <name evidence="1" type="ORF">EVA69_04285</name>
</gene>
<sequence>MSESPLKAQITEAMKTAMRAKDKERLGTIRLVLSEIKRVEVDERIDPDEARITSILDKMVKQRRDSIKQFTDAGRDELAAKEQGEIEVIQEFLPKPLSDEEINSLIEEAVASTGAASMQDMGKVMGMLKPKMAGRADMGKVSGLIKARLG</sequence>
<dbReference type="PANTHER" id="PTHR28055">
    <property type="entry name" value="ALTERED INHERITANCE OF MITOCHONDRIA PROTEIN 41, MITOCHONDRIAL"/>
    <property type="match status" value="1"/>
</dbReference>
<dbReference type="InterPro" id="IPR003789">
    <property type="entry name" value="Asn/Gln_tRNA_amidoTrase-B-like"/>
</dbReference>
<reference evidence="1 2" key="1">
    <citation type="submission" date="2019-02" db="EMBL/GenBank/DDBJ databases">
        <title>Prokaryotic population dynamics and viral predation in marine succession experiment using metagenomics: the confinement effect.</title>
        <authorList>
            <person name="Haro-Moreno J.M."/>
            <person name="Rodriguez-Valera F."/>
            <person name="Lopez-Perez M."/>
        </authorList>
    </citation>
    <scope>NUCLEOTIDE SEQUENCE [LARGE SCALE GENOMIC DNA]</scope>
    <source>
        <strain evidence="1">MED-G158</strain>
    </source>
</reference>
<dbReference type="Gene3D" id="1.10.1510.10">
    <property type="entry name" value="Uncharacterised protein YqeY/AIM41 PF09424, N-terminal domain"/>
    <property type="match status" value="1"/>
</dbReference>
<dbReference type="InterPro" id="IPR042184">
    <property type="entry name" value="YqeY/Aim41_N"/>
</dbReference>
<dbReference type="PANTHER" id="PTHR28055:SF1">
    <property type="entry name" value="ALTERED INHERITANCE OF MITOCHONDRIA PROTEIN 41, MITOCHONDRIAL"/>
    <property type="match status" value="1"/>
</dbReference>
<dbReference type="GO" id="GO:0016884">
    <property type="term" value="F:carbon-nitrogen ligase activity, with glutamine as amido-N-donor"/>
    <property type="evidence" value="ECO:0007669"/>
    <property type="project" value="InterPro"/>
</dbReference>
<accession>A0A520RYX9</accession>
<comment type="caution">
    <text evidence="1">The sequence shown here is derived from an EMBL/GenBank/DDBJ whole genome shotgun (WGS) entry which is preliminary data.</text>
</comment>
<dbReference type="Gene3D" id="1.10.10.410">
    <property type="match status" value="1"/>
</dbReference>
<name>A0A520RYX9_9GAMM</name>
<protein>
    <submittedName>
        <fullName evidence="1">GatB/YqeY domain-containing protein</fullName>
    </submittedName>
</protein>
<dbReference type="EMBL" id="SHAH01000057">
    <property type="protein sequence ID" value="RZO75407.1"/>
    <property type="molecule type" value="Genomic_DNA"/>
</dbReference>
<dbReference type="SUPFAM" id="SSF89095">
    <property type="entry name" value="GatB/YqeY motif"/>
    <property type="match status" value="1"/>
</dbReference>
<evidence type="ECO:0000313" key="2">
    <source>
        <dbReference type="Proteomes" id="UP000320404"/>
    </source>
</evidence>
<dbReference type="AlphaFoldDB" id="A0A520RYX9"/>
<dbReference type="Pfam" id="PF09424">
    <property type="entry name" value="YqeY"/>
    <property type="match status" value="1"/>
</dbReference>
<organism evidence="1 2">
    <name type="scientific">OM182 bacterium</name>
    <dbReference type="NCBI Taxonomy" id="2510334"/>
    <lineage>
        <taxon>Bacteria</taxon>
        <taxon>Pseudomonadati</taxon>
        <taxon>Pseudomonadota</taxon>
        <taxon>Gammaproteobacteria</taxon>
        <taxon>OMG group</taxon>
        <taxon>OM182 clade</taxon>
    </lineage>
</organism>
<evidence type="ECO:0000313" key="1">
    <source>
        <dbReference type="EMBL" id="RZO75407.1"/>
    </source>
</evidence>
<dbReference type="Proteomes" id="UP000320404">
    <property type="component" value="Unassembled WGS sequence"/>
</dbReference>
<dbReference type="InterPro" id="IPR019004">
    <property type="entry name" value="YqeY/Aim41"/>
</dbReference>